<protein>
    <submittedName>
        <fullName evidence="13">Probable serine/threonine-protein kinase Sps1</fullName>
    </submittedName>
</protein>
<dbReference type="Pfam" id="PF00353">
    <property type="entry name" value="HemolysinCabind"/>
    <property type="match status" value="4"/>
</dbReference>
<keyword evidence="10" id="KW-0175">Coiled coil</keyword>
<name>A0A9P1BDQ5_9DINO</name>
<dbReference type="InterPro" id="IPR000601">
    <property type="entry name" value="PKD_dom"/>
</dbReference>
<dbReference type="SUPFAM" id="SSF50998">
    <property type="entry name" value="Quinoprotein alcohol dehydrogenase-like"/>
    <property type="match status" value="2"/>
</dbReference>
<keyword evidence="6 13" id="KW-0418">Kinase</keyword>
<dbReference type="PROSITE" id="PS00107">
    <property type="entry name" value="PROTEIN_KINASE_ATP"/>
    <property type="match status" value="1"/>
</dbReference>
<dbReference type="SMART" id="SM00220">
    <property type="entry name" value="S_TKc"/>
    <property type="match status" value="1"/>
</dbReference>
<sequence length="3126" mass="334157">MFTRKSFGIGSSTITKPEVLEQRALLSIMSPLARIEPHGSFLFEATEVGNISSGVDEDDFTIQLQSGDVVSVVVDPDSGLAPHLELLDPTLSVATSDTTALGVDAVVQSYTIDQTGTWTISVSPDSGTGDYGVRLLVGGAIEATDSANGTELAIDNARLELAEGRWSVVGVSSSGGDIDEYTIDLTGKSSSEISVMLAGRDGTDFSTATLELLDTDGTTVLATGSASPLTQAAENYDQGILDFDVPADGVYTIRLNASVDSEYAISVVENSAIDSEANNTPDDNLVSLDGRDSAVGHLGTGNRVFGLVADNDEIVEYNAVTGDELNRFDLPALSGGEEFSGGMAFNGQSIYVTTTAPNLYEIDADTGTVLSIHSFSSLSITITEPEIGDLGFVAGYLAVSHLGTNEVSFIDTISWTVAGSWEAGAQLLPGLAGAGSRGSVFMTFYNEINNRQIGEFNAANGDLIQSIDVPFLVSEIDDIHSPHAFGTNLAFAGGQLFVSGQGIGAFPPVPSESITLVIDPDTGDLLDMYENDDVVALGGDEAGGHVSSFSQGIIGNPSIPTVSETESNSTLLTADAVNVGTLSAQDRIVAVTGDLATSDIDVFEVELQEGDVFVVGVSDEDGFKFDATTQLLDSTGALVMESDGPGINISTTVHSPIVRGNAGSIVFVAPSNGTYFVRLQDATSAVDYRLLLSANRPALEELPLGTTQKIFLDFDGESLGPVEVSNIIIDSREIQPLANSLAAWGLDASDEDAVIDAIIAVVQADYDTVASINPNYDFEILNSRDHGDMWGQPNVSRVIIGAISDPLPAVSFGISTVDPGNFLTEETAIVQLNNFTNFINTTERHDSVSKTDLIGLAVGRVISHEAGHNLGGPHLEGFEIDPTTSLPLPFDIMEGIGGGGLANRVGLGPDGILGTLDDTTPAFGIGQPEGAFGTFDFRDALAWGMSQGKVPLADVGPAIANVTPDLGKTFDRDVTTLSVEFTEAVTALTAGDADNYELIFSGANGLFEGGSGDDQTIALTPSIINSTEVELTPAGGALSVGRYQLRLRGDSGPDQLLDSDGNPLNSLSGSAGGSDYIHVFEIAMEPGDLYEITLAAGEGLTLYTETPGDLGNNILQTLDPKIVILDSNGNPLASDANSAADGRNAVLDFIAPSAGTYLVQVQATSGAGEYVLNILRNEAPSVVVSGPTAGVRGQTLTYALTASDSSHFDQAADFTFDIDWDGDNVVDQTVVGPSGTQVTHVFRSEGDFDVKVTATDKLGGESTKDELEVDIDVWSLQADAIDPLKTNLVIGQTVGDDEVGILQTGANSVAVLQQRTDDSSPLVTFYPSGFDHKIIVFGQSGDDQIVVDADFIVQLYGDSGNDLLATATNVGSDLYGDDGDDILISLTSDDSLSGGSGRDVLVSGSGNDVLDGGDGEDLLISDDSDFHGSNAIIDAAEAVAAEWTSGHTFAQRVINISDSSNASGSRLNGSYFFTANDTIDDDANADSLTGGADDDWFFYSPADDAVSDASQDEEFHLLGSDDEFPPVIDPIANKSVDEGSLLTFTVTATDPDSDGLTYSLASGAPAGAAINSSGVFTWTPTDSSGTPFDVTVVVNSVPDGNPVGEVALSSEWTFSVTVNNLVPTVSISAPSTGVRGQSRTFTLTATDPSSIDAGDDFAFAIDWDGDSQVDQTVVGPSGTTVDHVFTTNQAFNVKVTATDKDGGISSVDTKTLTIKKWELQADPNNPSLMNLLYGGSDLIDDLEVVSFEETAADTIKLSYVVVGPSAEYTVQTITGVTGRIIGYGQAGIDRMLAATTNIAVELYGGHDDDFLLGGLADDYLDGGTANDILVGFDGADVLVGGINKDLLAGGDGSDSLSGGAGEDLLIADETIYDNVTDFFDSYTDIHDEWRSSRTLQDRIDNIEGTGSGGSNGTTYLTASTELLPDSLLDELFGDADPDWLFLEFGLDDDDSDTNDVKTDSVESTSVPVTNLFGKSRRIAQFELVEQIGQGAFGSVWKAIDLQLDRTVAVKIPRQGQLDPDEVEQFFREARAAAQLSHPNIVSIHEVGRHDETIYIVSDFISGLSLSDWISGQQPMPREAAQLCLTVAKALQHAHERGVIHRDLKPGNVMLDEDQRPHLMDFGLAKREAGEITMTVEGRVLGTPAYMSPEQARGEAHKADRRADIYSLGVILFQLLTGELPFRGTPRMLLHQVLHEEPRSPRALSDRVPRDLGTICLKAMAKEPARRYPTAQELGNDLSRWLNGRPILARPVGRVERSWRWCKRNPFLAFTTAVLLAVFAVGTLVSSWQWMLAQNNLQLAREERDRAEALEDARQMQLSRLYERESVLRMREGDLPYALLWATEALQILPKSHEQVHLHRVRIASFLRRTHKPSRIWATDSGEPLACAAFSRDMKQLATITRDRKLCVWNPVTGRPLAPPEVVEIEAASIRFSEDGTRLVLSEKSEPARVLVWSIATGKPEALVLEHYYPVHHAEFSFDGSLIATASGPNGSVGFARIWNASTGKLISTPIKHEYTVWQARFSPDATRFATASDEGAVGYSRIWNTTTGEALSSKLTHPSTVHRITYSPDGSLLATACLDGIVKVWDGATGDNIVDNLQLPYAIEDLQFSPDGKQIVTACSGREGAGEVQIWRAETGDPITPAMIHSTGVEHVLFTSDGEKIATVNEDATLQCWSATTGQSITAPMPHESRICAASISEDDEKLYSITENGIVRVWPTTQLDAPQWIADSEQLAQVSISPGNDLVAGATGYGYRLAHIWDAETGKPICPPLDHGGEHRVWDVAFSPDGRRLATAADHHQDIGRGFARIWDANTGDPLTPKLEHNSDYVYSCEFSPDGRLLLTQASQEVRVWRTKDGEPTEPKIDSQIWPRVTFASFSTDGQFLLTAYDGRLVSLWSLKDGVRNGVEIEAVSDIRRIELSRDAKRAAIVTKKGEVQVWEFKTGSLLFNHREYGAGIRRAQFSPDGLYLLIMKGWRYDMWRGSKKVKFEARLWEIASGQPAAPPIGDGTTLHSAQFSRDGRFILTAAESGNAQLWAADSSLEVGSPLQHQSSVEFATFNREEELIVTGSWNGEVGVWTIVPDTRPIEQLVALSRLISSRRIDDTGAMVSLSRKEFLRTWNLVTAKTGSQ</sequence>
<reference evidence="12" key="1">
    <citation type="submission" date="2022-10" db="EMBL/GenBank/DDBJ databases">
        <authorList>
            <person name="Chen Y."/>
            <person name="Dougan E. K."/>
            <person name="Chan C."/>
            <person name="Rhodes N."/>
            <person name="Thang M."/>
        </authorList>
    </citation>
    <scope>NUCLEOTIDE SEQUENCE</scope>
</reference>
<organism evidence="12">
    <name type="scientific">Cladocopium goreaui</name>
    <dbReference type="NCBI Taxonomy" id="2562237"/>
    <lineage>
        <taxon>Eukaryota</taxon>
        <taxon>Sar</taxon>
        <taxon>Alveolata</taxon>
        <taxon>Dinophyceae</taxon>
        <taxon>Suessiales</taxon>
        <taxon>Symbiodiniaceae</taxon>
        <taxon>Cladocopium</taxon>
    </lineage>
</organism>
<accession>A0A9P1BDQ5</accession>
<keyword evidence="4" id="KW-0677">Repeat</keyword>
<dbReference type="InterPro" id="IPR018511">
    <property type="entry name" value="Hemolysin-typ_Ca-bd_CS"/>
</dbReference>
<dbReference type="EMBL" id="CAMXCT010000001">
    <property type="protein sequence ID" value="CAI3971544.1"/>
    <property type="molecule type" value="Genomic_DNA"/>
</dbReference>
<dbReference type="SUPFAM" id="SSF51120">
    <property type="entry name" value="beta-Roll"/>
    <property type="match status" value="2"/>
</dbReference>
<keyword evidence="3" id="KW-0808">Transferase</keyword>
<dbReference type="Gene3D" id="2.60.40.10">
    <property type="entry name" value="Immunoglobulins"/>
    <property type="match status" value="2"/>
</dbReference>
<dbReference type="InterPro" id="IPR008271">
    <property type="entry name" value="Ser/Thr_kinase_AS"/>
</dbReference>
<dbReference type="InterPro" id="IPR015919">
    <property type="entry name" value="Cadherin-like_sf"/>
</dbReference>
<evidence type="ECO:0000256" key="2">
    <source>
        <dbReference type="ARBA" id="ARBA00022574"/>
    </source>
</evidence>
<keyword evidence="14" id="KW-1185">Reference proteome</keyword>
<dbReference type="InterPro" id="IPR001343">
    <property type="entry name" value="Hemolysn_Ca-bd"/>
</dbReference>
<dbReference type="CDD" id="cd00200">
    <property type="entry name" value="WD40"/>
    <property type="match status" value="1"/>
</dbReference>
<dbReference type="SUPFAM" id="SSF49299">
    <property type="entry name" value="PKD domain"/>
    <property type="match status" value="2"/>
</dbReference>
<evidence type="ECO:0000256" key="10">
    <source>
        <dbReference type="SAM" id="Coils"/>
    </source>
</evidence>
<dbReference type="GO" id="GO:0005524">
    <property type="term" value="F:ATP binding"/>
    <property type="evidence" value="ECO:0007669"/>
    <property type="project" value="UniProtKB-UniRule"/>
</dbReference>
<dbReference type="CDD" id="cd14014">
    <property type="entry name" value="STKc_PknB_like"/>
    <property type="match status" value="1"/>
</dbReference>
<dbReference type="PROSITE" id="PS50011">
    <property type="entry name" value="PROTEIN_KINASE_DOM"/>
    <property type="match status" value="1"/>
</dbReference>
<dbReference type="Pfam" id="PF00400">
    <property type="entry name" value="WD40"/>
    <property type="match status" value="3"/>
</dbReference>
<dbReference type="PROSITE" id="PS00108">
    <property type="entry name" value="PROTEIN_KINASE_ST"/>
    <property type="match status" value="1"/>
</dbReference>
<dbReference type="PROSITE" id="PS50294">
    <property type="entry name" value="WD_REPEATS_REGION"/>
    <property type="match status" value="1"/>
</dbReference>
<dbReference type="InterPro" id="IPR011044">
    <property type="entry name" value="Quino_amine_DH_bsu"/>
</dbReference>
<gene>
    <name evidence="12" type="ORF">C1SCF055_LOCUS134</name>
</gene>
<evidence type="ECO:0000313" key="13">
    <source>
        <dbReference type="EMBL" id="CAL4758856.1"/>
    </source>
</evidence>
<dbReference type="Gene3D" id="2.60.120.380">
    <property type="match status" value="3"/>
</dbReference>
<evidence type="ECO:0000256" key="7">
    <source>
        <dbReference type="ARBA" id="ARBA00022840"/>
    </source>
</evidence>
<evidence type="ECO:0000256" key="6">
    <source>
        <dbReference type="ARBA" id="ARBA00022777"/>
    </source>
</evidence>
<dbReference type="InterPro" id="IPR013783">
    <property type="entry name" value="Ig-like_fold"/>
</dbReference>
<dbReference type="SUPFAM" id="SSF50969">
    <property type="entry name" value="YVTN repeat-like/Quinoprotein amine dehydrogenase"/>
    <property type="match status" value="1"/>
</dbReference>
<dbReference type="InterPro" id="IPR017441">
    <property type="entry name" value="Protein_kinase_ATP_BS"/>
</dbReference>
<comment type="caution">
    <text evidence="12">The sequence shown here is derived from an EMBL/GenBank/DDBJ whole genome shotgun (WGS) entry which is preliminary data.</text>
</comment>
<evidence type="ECO:0000259" key="11">
    <source>
        <dbReference type="PROSITE" id="PS50011"/>
    </source>
</evidence>
<dbReference type="Gene3D" id="3.30.200.20">
    <property type="entry name" value="Phosphorylase Kinase, domain 1"/>
    <property type="match status" value="1"/>
</dbReference>
<dbReference type="Pfam" id="PF00801">
    <property type="entry name" value="PKD"/>
    <property type="match status" value="1"/>
</dbReference>
<dbReference type="OrthoDB" id="7875889at2759"/>
<dbReference type="GO" id="GO:0004674">
    <property type="term" value="F:protein serine/threonine kinase activity"/>
    <property type="evidence" value="ECO:0007669"/>
    <property type="project" value="UniProtKB-KW"/>
</dbReference>
<dbReference type="InterPro" id="IPR011009">
    <property type="entry name" value="Kinase-like_dom_sf"/>
</dbReference>
<dbReference type="Gene3D" id="2.150.10.10">
    <property type="entry name" value="Serralysin-like metalloprotease, C-terminal"/>
    <property type="match status" value="2"/>
</dbReference>
<evidence type="ECO:0000256" key="3">
    <source>
        <dbReference type="ARBA" id="ARBA00022679"/>
    </source>
</evidence>
<dbReference type="GO" id="GO:0005509">
    <property type="term" value="F:calcium ion binding"/>
    <property type="evidence" value="ECO:0007669"/>
    <property type="project" value="InterPro"/>
</dbReference>
<dbReference type="Gene3D" id="2.130.10.10">
    <property type="entry name" value="YVTN repeat-like/Quinoprotein amine dehydrogenase"/>
    <property type="match status" value="4"/>
</dbReference>
<dbReference type="PROSITE" id="PS00330">
    <property type="entry name" value="HEMOLYSIN_CALCIUM"/>
    <property type="match status" value="2"/>
</dbReference>
<dbReference type="InterPro" id="IPR035986">
    <property type="entry name" value="PKD_dom_sf"/>
</dbReference>
<dbReference type="EMBL" id="CAMXCT030000001">
    <property type="protein sequence ID" value="CAL4758856.1"/>
    <property type="molecule type" value="Genomic_DNA"/>
</dbReference>
<dbReference type="InterPro" id="IPR001680">
    <property type="entry name" value="WD40_rpt"/>
</dbReference>
<dbReference type="InterPro" id="IPR015943">
    <property type="entry name" value="WD40/YVTN_repeat-like_dom_sf"/>
</dbReference>
<keyword evidence="5 9" id="KW-0547">Nucleotide-binding</keyword>
<dbReference type="InterPro" id="IPR000719">
    <property type="entry name" value="Prot_kinase_dom"/>
</dbReference>
<dbReference type="PRINTS" id="PR00313">
    <property type="entry name" value="CABNDNGRPT"/>
</dbReference>
<dbReference type="PANTHER" id="PTHR19848">
    <property type="entry name" value="WD40 REPEAT PROTEIN"/>
    <property type="match status" value="1"/>
</dbReference>
<dbReference type="Pfam" id="PF04151">
    <property type="entry name" value="PPC"/>
    <property type="match status" value="1"/>
</dbReference>
<dbReference type="Proteomes" id="UP001152797">
    <property type="component" value="Unassembled WGS sequence"/>
</dbReference>
<feature type="coiled-coil region" evidence="10">
    <location>
        <begin position="2291"/>
        <end position="2318"/>
    </location>
</feature>
<dbReference type="EMBL" id="CAMXCT020000001">
    <property type="protein sequence ID" value="CAL1124919.1"/>
    <property type="molecule type" value="Genomic_DNA"/>
</dbReference>
<feature type="domain" description="Protein kinase" evidence="11">
    <location>
        <begin position="1981"/>
        <end position="2241"/>
    </location>
</feature>
<reference evidence="13 14" key="2">
    <citation type="submission" date="2024-05" db="EMBL/GenBank/DDBJ databases">
        <authorList>
            <person name="Chen Y."/>
            <person name="Shah S."/>
            <person name="Dougan E. K."/>
            <person name="Thang M."/>
            <person name="Chan C."/>
        </authorList>
    </citation>
    <scope>NUCLEOTIDE SEQUENCE [LARGE SCALE GENOMIC DNA]</scope>
</reference>
<dbReference type="Gene3D" id="1.10.510.10">
    <property type="entry name" value="Transferase(Phosphotransferase) domain 1"/>
    <property type="match status" value="1"/>
</dbReference>
<dbReference type="SUPFAM" id="SSF56112">
    <property type="entry name" value="Protein kinase-like (PK-like)"/>
    <property type="match status" value="1"/>
</dbReference>
<dbReference type="FunFam" id="1.10.510.10:FF:000021">
    <property type="entry name" value="Serine/threonine protein kinase"/>
    <property type="match status" value="1"/>
</dbReference>
<evidence type="ECO:0000256" key="8">
    <source>
        <dbReference type="PROSITE-ProRule" id="PRU00221"/>
    </source>
</evidence>
<keyword evidence="2 8" id="KW-0853">WD repeat</keyword>
<proteinExistence type="predicted"/>
<dbReference type="PROSITE" id="PS50082">
    <property type="entry name" value="WD_REPEATS_2"/>
    <property type="match status" value="3"/>
</dbReference>
<dbReference type="GO" id="GO:0016020">
    <property type="term" value="C:membrane"/>
    <property type="evidence" value="ECO:0007669"/>
    <property type="project" value="InterPro"/>
</dbReference>
<dbReference type="SUPFAM" id="SSF49313">
    <property type="entry name" value="Cadherin-like"/>
    <property type="match status" value="1"/>
</dbReference>
<keyword evidence="7 9" id="KW-0067">ATP-binding</keyword>
<dbReference type="SMART" id="SM00320">
    <property type="entry name" value="WD40"/>
    <property type="match status" value="12"/>
</dbReference>
<evidence type="ECO:0000256" key="4">
    <source>
        <dbReference type="ARBA" id="ARBA00022737"/>
    </source>
</evidence>
<dbReference type="PANTHER" id="PTHR19848:SF8">
    <property type="entry name" value="F-BOX AND WD REPEAT DOMAIN CONTAINING 7"/>
    <property type="match status" value="1"/>
</dbReference>
<feature type="repeat" description="WD" evidence="8">
    <location>
        <begin position="2642"/>
        <end position="2683"/>
    </location>
</feature>
<evidence type="ECO:0000256" key="9">
    <source>
        <dbReference type="PROSITE-ProRule" id="PRU10141"/>
    </source>
</evidence>
<dbReference type="CDD" id="cd00146">
    <property type="entry name" value="PKD"/>
    <property type="match status" value="2"/>
</dbReference>
<dbReference type="InterPro" id="IPR011047">
    <property type="entry name" value="Quinoprotein_ADH-like_sf"/>
</dbReference>
<dbReference type="InterPro" id="IPR011049">
    <property type="entry name" value="Serralysin-like_metalloprot_C"/>
</dbReference>
<evidence type="ECO:0000256" key="5">
    <source>
        <dbReference type="ARBA" id="ARBA00022741"/>
    </source>
</evidence>
<feature type="repeat" description="WD" evidence="8">
    <location>
        <begin position="3043"/>
        <end position="3076"/>
    </location>
</feature>
<feature type="binding site" evidence="9">
    <location>
        <position position="2010"/>
    </location>
    <ligand>
        <name>ATP</name>
        <dbReference type="ChEBI" id="CHEBI:30616"/>
    </ligand>
</feature>
<feature type="repeat" description="WD" evidence="8">
    <location>
        <begin position="2554"/>
        <end position="2595"/>
    </location>
</feature>
<evidence type="ECO:0000313" key="14">
    <source>
        <dbReference type="Proteomes" id="UP001152797"/>
    </source>
</evidence>
<keyword evidence="1" id="KW-0723">Serine/threonine-protein kinase</keyword>
<evidence type="ECO:0000313" key="12">
    <source>
        <dbReference type="EMBL" id="CAI3971544.1"/>
    </source>
</evidence>
<dbReference type="InterPro" id="IPR007280">
    <property type="entry name" value="Peptidase_C_arc/bac"/>
</dbReference>
<evidence type="ECO:0000256" key="1">
    <source>
        <dbReference type="ARBA" id="ARBA00022527"/>
    </source>
</evidence>
<dbReference type="Pfam" id="PF00069">
    <property type="entry name" value="Pkinase"/>
    <property type="match status" value="1"/>
</dbReference>